<protein>
    <submittedName>
        <fullName evidence="1">Uncharacterized protein</fullName>
    </submittedName>
</protein>
<dbReference type="EMBL" id="MGJD01000019">
    <property type="protein sequence ID" value="OGN00577.1"/>
    <property type="molecule type" value="Genomic_DNA"/>
</dbReference>
<proteinExistence type="predicted"/>
<dbReference type="AlphaFoldDB" id="A0A1F8EI98"/>
<organism evidence="1 2">
    <name type="scientific">Candidatus Yanofskybacteria bacterium RIFCSPHIGHO2_01_FULL_41_53</name>
    <dbReference type="NCBI Taxonomy" id="1802663"/>
    <lineage>
        <taxon>Bacteria</taxon>
        <taxon>Candidatus Yanofskyibacteriota</taxon>
    </lineage>
</organism>
<sequence length="94" mass="10808">MRQRSQKGFRCVQPDAPWTKCCVCEAWIKTCERKKPVGFDYTCPVHPDGAQLPSGDWTCSYECWEVATKKCIPEEVFNSVFCSDRIPKINLNES</sequence>
<dbReference type="Proteomes" id="UP000177117">
    <property type="component" value="Unassembled WGS sequence"/>
</dbReference>
<reference evidence="1 2" key="1">
    <citation type="journal article" date="2016" name="Nat. Commun.">
        <title>Thousands of microbial genomes shed light on interconnected biogeochemical processes in an aquifer system.</title>
        <authorList>
            <person name="Anantharaman K."/>
            <person name="Brown C.T."/>
            <person name="Hug L.A."/>
            <person name="Sharon I."/>
            <person name="Castelle C.J."/>
            <person name="Probst A.J."/>
            <person name="Thomas B.C."/>
            <person name="Singh A."/>
            <person name="Wilkins M.J."/>
            <person name="Karaoz U."/>
            <person name="Brodie E.L."/>
            <person name="Williams K.H."/>
            <person name="Hubbard S.S."/>
            <person name="Banfield J.F."/>
        </authorList>
    </citation>
    <scope>NUCLEOTIDE SEQUENCE [LARGE SCALE GENOMIC DNA]</scope>
</reference>
<comment type="caution">
    <text evidence="1">The sequence shown here is derived from an EMBL/GenBank/DDBJ whole genome shotgun (WGS) entry which is preliminary data.</text>
</comment>
<name>A0A1F8EI98_9BACT</name>
<evidence type="ECO:0000313" key="1">
    <source>
        <dbReference type="EMBL" id="OGN00577.1"/>
    </source>
</evidence>
<gene>
    <name evidence="1" type="ORF">A2650_03175</name>
</gene>
<evidence type="ECO:0000313" key="2">
    <source>
        <dbReference type="Proteomes" id="UP000177117"/>
    </source>
</evidence>
<accession>A0A1F8EI98</accession>